<dbReference type="PROSITE" id="PS00101">
    <property type="entry name" value="HEXAPEP_TRANSFERASES"/>
    <property type="match status" value="1"/>
</dbReference>
<dbReference type="Proteomes" id="UP000285173">
    <property type="component" value="Unassembled WGS sequence"/>
</dbReference>
<dbReference type="PANTHER" id="PTHR23416">
    <property type="entry name" value="SIALIC ACID SYNTHASE-RELATED"/>
    <property type="match status" value="1"/>
</dbReference>
<dbReference type="Pfam" id="PF00132">
    <property type="entry name" value="Hexapep"/>
    <property type="match status" value="1"/>
</dbReference>
<reference evidence="6 7" key="1">
    <citation type="submission" date="2018-08" db="EMBL/GenBank/DDBJ databases">
        <title>A genome reference for cultivated species of the human gut microbiota.</title>
        <authorList>
            <person name="Zou Y."/>
            <person name="Xue W."/>
            <person name="Luo G."/>
        </authorList>
    </citation>
    <scope>NUCLEOTIDE SEQUENCE [LARGE SCALE GENOMIC DNA]</scope>
    <source>
        <strain evidence="5 6">AM16-50</strain>
        <strain evidence="4 7">AM50-15</strain>
    </source>
</reference>
<dbReference type="CDD" id="cd04647">
    <property type="entry name" value="LbH_MAT_like"/>
    <property type="match status" value="1"/>
</dbReference>
<dbReference type="Gene3D" id="2.160.10.10">
    <property type="entry name" value="Hexapeptide repeat proteins"/>
    <property type="match status" value="1"/>
</dbReference>
<keyword evidence="1 5" id="KW-0808">Transferase</keyword>
<dbReference type="GO" id="GO:0016746">
    <property type="term" value="F:acyltransferase activity"/>
    <property type="evidence" value="ECO:0007669"/>
    <property type="project" value="UniProtKB-KW"/>
</dbReference>
<dbReference type="Pfam" id="PF14602">
    <property type="entry name" value="Hexapep_2"/>
    <property type="match status" value="1"/>
</dbReference>
<dbReference type="SUPFAM" id="SSF51161">
    <property type="entry name" value="Trimeric LpxA-like enzymes"/>
    <property type="match status" value="1"/>
</dbReference>
<evidence type="ECO:0000256" key="2">
    <source>
        <dbReference type="ARBA" id="ARBA00022737"/>
    </source>
</evidence>
<dbReference type="InterPro" id="IPR001451">
    <property type="entry name" value="Hexapep"/>
</dbReference>
<dbReference type="EMBL" id="QRKC01000012">
    <property type="protein sequence ID" value="RHH74567.1"/>
    <property type="molecule type" value="Genomic_DNA"/>
</dbReference>
<comment type="caution">
    <text evidence="5">The sequence shown here is derived from an EMBL/GenBank/DDBJ whole genome shotgun (WGS) entry which is preliminary data.</text>
</comment>
<evidence type="ECO:0000313" key="5">
    <source>
        <dbReference type="EMBL" id="RHH74567.1"/>
    </source>
</evidence>
<sequence length="202" mass="21967">MISIFKKILYAYRLKLAKKRVLSFAIIGNNSIVSTTANVKLLYGSSKGDIVVGEYFKISGELISSHHGKIQIGNHCLVGPKCVIGAVDSVILGNYVRLSNNVIMIDNNNHPVNPIDRKIMNGEDYSSPYRTWAYAVSKPIVIHDNVWIGRNSIINKGVTIGENSIVAAGSIVTKDVPANSIVAGNPAKVVKTDIDKEPRLIP</sequence>
<dbReference type="AlphaFoldDB" id="A0A3R6HIL8"/>
<evidence type="ECO:0000313" key="7">
    <source>
        <dbReference type="Proteomes" id="UP000285173"/>
    </source>
</evidence>
<keyword evidence="2" id="KW-0677">Repeat</keyword>
<dbReference type="RefSeq" id="WP_122203710.1">
    <property type="nucleotide sequence ID" value="NZ_QRKC01000012.1"/>
</dbReference>
<proteinExistence type="predicted"/>
<evidence type="ECO:0000256" key="3">
    <source>
        <dbReference type="ARBA" id="ARBA00023315"/>
    </source>
</evidence>
<dbReference type="InterPro" id="IPR018357">
    <property type="entry name" value="Hexapep_transf_CS"/>
</dbReference>
<dbReference type="InterPro" id="IPR051159">
    <property type="entry name" value="Hexapeptide_acetyltransf"/>
</dbReference>
<evidence type="ECO:0000313" key="4">
    <source>
        <dbReference type="EMBL" id="RGZ43018.1"/>
    </source>
</evidence>
<dbReference type="Proteomes" id="UP000283732">
    <property type="component" value="Unassembled WGS sequence"/>
</dbReference>
<dbReference type="InterPro" id="IPR011004">
    <property type="entry name" value="Trimer_LpxA-like_sf"/>
</dbReference>
<organism evidence="5 6">
    <name type="scientific">Parabacteroides merdae</name>
    <dbReference type="NCBI Taxonomy" id="46503"/>
    <lineage>
        <taxon>Bacteria</taxon>
        <taxon>Pseudomonadati</taxon>
        <taxon>Bacteroidota</taxon>
        <taxon>Bacteroidia</taxon>
        <taxon>Bacteroidales</taxon>
        <taxon>Tannerellaceae</taxon>
        <taxon>Parabacteroides</taxon>
    </lineage>
</organism>
<name>A0A3R6HIL8_9BACT</name>
<gene>
    <name evidence="5" type="ORF">DW191_18070</name>
    <name evidence="4" type="ORF">DW986_18905</name>
</gene>
<protein>
    <submittedName>
        <fullName evidence="5">Acyltransferase</fullName>
    </submittedName>
</protein>
<evidence type="ECO:0000313" key="6">
    <source>
        <dbReference type="Proteomes" id="UP000283732"/>
    </source>
</evidence>
<keyword evidence="3 5" id="KW-0012">Acyltransferase</keyword>
<evidence type="ECO:0000256" key="1">
    <source>
        <dbReference type="ARBA" id="ARBA00022679"/>
    </source>
</evidence>
<dbReference type="EMBL" id="QSEF01000043">
    <property type="protein sequence ID" value="RGZ43018.1"/>
    <property type="molecule type" value="Genomic_DNA"/>
</dbReference>
<accession>A0A3R6HIL8</accession>